<protein>
    <submittedName>
        <fullName evidence="2">Uncharacterized protein</fullName>
    </submittedName>
</protein>
<dbReference type="AlphaFoldDB" id="A0A7U2F2E2"/>
<sequence length="50" mass="5524">MICNLASNIFASQSSCCVHKKNVASPKAGPYTKMATLSPTPMPKRNKKRW</sequence>
<feature type="region of interest" description="Disordered" evidence="1">
    <location>
        <begin position="29"/>
        <end position="50"/>
    </location>
</feature>
<evidence type="ECO:0000313" key="2">
    <source>
        <dbReference type="EMBL" id="QRC97117.1"/>
    </source>
</evidence>
<dbReference type="EMBL" id="CP069029">
    <property type="protein sequence ID" value="QRC97117.1"/>
    <property type="molecule type" value="Genomic_DNA"/>
</dbReference>
<keyword evidence="3" id="KW-1185">Reference proteome</keyword>
<dbReference type="VEuPathDB" id="FungiDB:JI435_410170"/>
<organism evidence="2 3">
    <name type="scientific">Phaeosphaeria nodorum (strain SN15 / ATCC MYA-4574 / FGSC 10173)</name>
    <name type="common">Glume blotch fungus</name>
    <name type="synonym">Parastagonospora nodorum</name>
    <dbReference type="NCBI Taxonomy" id="321614"/>
    <lineage>
        <taxon>Eukaryota</taxon>
        <taxon>Fungi</taxon>
        <taxon>Dikarya</taxon>
        <taxon>Ascomycota</taxon>
        <taxon>Pezizomycotina</taxon>
        <taxon>Dothideomycetes</taxon>
        <taxon>Pleosporomycetidae</taxon>
        <taxon>Pleosporales</taxon>
        <taxon>Pleosporineae</taxon>
        <taxon>Phaeosphaeriaceae</taxon>
        <taxon>Parastagonospora</taxon>
    </lineage>
</organism>
<name>A0A7U2F2E2_PHANO</name>
<evidence type="ECO:0000256" key="1">
    <source>
        <dbReference type="SAM" id="MobiDB-lite"/>
    </source>
</evidence>
<gene>
    <name evidence="2" type="ORF">JI435_410170</name>
</gene>
<evidence type="ECO:0000313" key="3">
    <source>
        <dbReference type="Proteomes" id="UP000663193"/>
    </source>
</evidence>
<proteinExistence type="predicted"/>
<accession>A0A7U2F2E2</accession>
<reference evidence="3" key="1">
    <citation type="journal article" date="2021" name="BMC Genomics">
        <title>Chromosome-level genome assembly and manually-curated proteome of model necrotroph Parastagonospora nodorum Sn15 reveals a genome-wide trove of candidate effector homologs, and redundancy of virulence-related functions within an accessory chromosome.</title>
        <authorList>
            <person name="Bertazzoni S."/>
            <person name="Jones D.A.B."/>
            <person name="Phan H.T."/>
            <person name="Tan K.-C."/>
            <person name="Hane J.K."/>
        </authorList>
    </citation>
    <scope>NUCLEOTIDE SEQUENCE [LARGE SCALE GENOMIC DNA]</scope>
    <source>
        <strain evidence="3">SN15 / ATCC MYA-4574 / FGSC 10173)</strain>
    </source>
</reference>
<dbReference type="Proteomes" id="UP000663193">
    <property type="component" value="Chromosome 7"/>
</dbReference>